<dbReference type="Gene3D" id="1.10.357.10">
    <property type="entry name" value="Tetracycline Repressor, domain 2"/>
    <property type="match status" value="1"/>
</dbReference>
<dbReference type="AlphaFoldDB" id="A0A1B4Y255"/>
<evidence type="ECO:0000259" key="5">
    <source>
        <dbReference type="PROSITE" id="PS50977"/>
    </source>
</evidence>
<dbReference type="EMBL" id="AP017624">
    <property type="protein sequence ID" value="BAV41126.1"/>
    <property type="molecule type" value="Genomic_DNA"/>
</dbReference>
<dbReference type="PROSITE" id="PS50977">
    <property type="entry name" value="HTH_TETR_2"/>
    <property type="match status" value="1"/>
</dbReference>
<proteinExistence type="predicted"/>
<dbReference type="Pfam" id="PF00440">
    <property type="entry name" value="TetR_N"/>
    <property type="match status" value="1"/>
</dbReference>
<dbReference type="PANTHER" id="PTHR30055:SF238">
    <property type="entry name" value="MYCOFACTOCIN BIOSYNTHESIS TRANSCRIPTIONAL REGULATOR MFTR-RELATED"/>
    <property type="match status" value="1"/>
</dbReference>
<name>A0A1B4Y255_MYCUL</name>
<dbReference type="Proteomes" id="UP000218067">
    <property type="component" value="Chromosome"/>
</dbReference>
<organism evidence="6 7">
    <name type="scientific">Mycobacterium ulcerans subsp. shinshuense</name>
    <dbReference type="NCBI Taxonomy" id="1124626"/>
    <lineage>
        <taxon>Bacteria</taxon>
        <taxon>Bacillati</taxon>
        <taxon>Actinomycetota</taxon>
        <taxon>Actinomycetes</taxon>
        <taxon>Mycobacteriales</taxon>
        <taxon>Mycobacteriaceae</taxon>
        <taxon>Mycobacterium</taxon>
        <taxon>Mycobacterium ulcerans group</taxon>
    </lineage>
</organism>
<evidence type="ECO:0000256" key="4">
    <source>
        <dbReference type="PROSITE-ProRule" id="PRU00335"/>
    </source>
</evidence>
<dbReference type="InterPro" id="IPR023772">
    <property type="entry name" value="DNA-bd_HTH_TetR-type_CS"/>
</dbReference>
<dbReference type="GO" id="GO:0003700">
    <property type="term" value="F:DNA-binding transcription factor activity"/>
    <property type="evidence" value="ECO:0007669"/>
    <property type="project" value="TreeGrafter"/>
</dbReference>
<dbReference type="InterPro" id="IPR050109">
    <property type="entry name" value="HTH-type_TetR-like_transc_reg"/>
</dbReference>
<evidence type="ECO:0000313" key="6">
    <source>
        <dbReference type="EMBL" id="BAV41126.1"/>
    </source>
</evidence>
<keyword evidence="3" id="KW-0804">Transcription</keyword>
<feature type="domain" description="HTH tetR-type" evidence="5">
    <location>
        <begin position="12"/>
        <end position="72"/>
    </location>
</feature>
<dbReference type="PANTHER" id="PTHR30055">
    <property type="entry name" value="HTH-TYPE TRANSCRIPTIONAL REGULATOR RUTR"/>
    <property type="match status" value="1"/>
</dbReference>
<sequence>MLHMPSMSNAPEDIGDRILQAAASCVRDYGVDRVTLAEIARRAGVSRPTVYRRWPDTRSIISALLTSHVTDVVRAVSLDGHDRQTVVRQVVAVADRLRGDELVKALMHSDLARVYITERLGASQHFLLEGLAARLQVAQGTGSVRAGDPRRLAAMVLLITQSTIQSVDIIDPILDSEALAAELTYSLNGYLA</sequence>
<evidence type="ECO:0000256" key="1">
    <source>
        <dbReference type="ARBA" id="ARBA00023015"/>
    </source>
</evidence>
<keyword evidence="1" id="KW-0805">Transcription regulation</keyword>
<dbReference type="GO" id="GO:0000976">
    <property type="term" value="F:transcription cis-regulatory region binding"/>
    <property type="evidence" value="ECO:0007669"/>
    <property type="project" value="TreeGrafter"/>
</dbReference>
<reference evidence="6 7" key="1">
    <citation type="submission" date="2016-08" db="EMBL/GenBank/DDBJ databases">
        <title>Complete genome sequence of Mycobacterium shinshuense, a subspecies of M. ulcerans.</title>
        <authorList>
            <person name="Yoshida M."/>
            <person name="Ogura Y."/>
            <person name="Hayashi T."/>
            <person name="Hoshino Y."/>
        </authorList>
    </citation>
    <scope>NUCLEOTIDE SEQUENCE [LARGE SCALE GENOMIC DNA]</scope>
    <source>
        <strain evidence="7">ATCC 33728</strain>
    </source>
</reference>
<dbReference type="PRINTS" id="PR00455">
    <property type="entry name" value="HTHTETR"/>
</dbReference>
<dbReference type="InterPro" id="IPR001647">
    <property type="entry name" value="HTH_TetR"/>
</dbReference>
<evidence type="ECO:0000256" key="2">
    <source>
        <dbReference type="ARBA" id="ARBA00023125"/>
    </source>
</evidence>
<dbReference type="SUPFAM" id="SSF46689">
    <property type="entry name" value="Homeodomain-like"/>
    <property type="match status" value="1"/>
</dbReference>
<keyword evidence="2 4" id="KW-0238">DNA-binding</keyword>
<dbReference type="PROSITE" id="PS01081">
    <property type="entry name" value="HTH_TETR_1"/>
    <property type="match status" value="1"/>
</dbReference>
<evidence type="ECO:0000313" key="7">
    <source>
        <dbReference type="Proteomes" id="UP000218067"/>
    </source>
</evidence>
<dbReference type="InterPro" id="IPR009057">
    <property type="entry name" value="Homeodomain-like_sf"/>
</dbReference>
<evidence type="ECO:0000256" key="3">
    <source>
        <dbReference type="ARBA" id="ARBA00023163"/>
    </source>
</evidence>
<feature type="DNA-binding region" description="H-T-H motif" evidence="4">
    <location>
        <begin position="35"/>
        <end position="54"/>
    </location>
</feature>
<gene>
    <name evidence="6" type="ORF">SHTP_1924</name>
</gene>
<accession>A0A1B4Y255</accession>
<protein>
    <submittedName>
        <fullName evidence="6">Transcriptional regulator</fullName>
    </submittedName>
</protein>